<dbReference type="Proteomes" id="UP000054266">
    <property type="component" value="Unassembled WGS sequence"/>
</dbReference>
<dbReference type="EMBL" id="KN846959">
    <property type="protein sequence ID" value="KIW67051.1"/>
    <property type="molecule type" value="Genomic_DNA"/>
</dbReference>
<keyword evidence="2" id="KW-0238">DNA-binding</keyword>
<gene>
    <name evidence="7" type="ORF">PV04_06328</name>
</gene>
<dbReference type="SMART" id="SM00066">
    <property type="entry name" value="GAL4"/>
    <property type="match status" value="1"/>
</dbReference>
<keyword evidence="8" id="KW-1185">Reference proteome</keyword>
<evidence type="ECO:0000259" key="6">
    <source>
        <dbReference type="PROSITE" id="PS50048"/>
    </source>
</evidence>
<evidence type="ECO:0000256" key="1">
    <source>
        <dbReference type="ARBA" id="ARBA00023015"/>
    </source>
</evidence>
<evidence type="ECO:0000256" key="3">
    <source>
        <dbReference type="ARBA" id="ARBA00023163"/>
    </source>
</evidence>
<proteinExistence type="predicted"/>
<organism evidence="7 8">
    <name type="scientific">Phialophora macrospora</name>
    <dbReference type="NCBI Taxonomy" id="1851006"/>
    <lineage>
        <taxon>Eukaryota</taxon>
        <taxon>Fungi</taxon>
        <taxon>Dikarya</taxon>
        <taxon>Ascomycota</taxon>
        <taxon>Pezizomycotina</taxon>
        <taxon>Eurotiomycetes</taxon>
        <taxon>Chaetothyriomycetidae</taxon>
        <taxon>Chaetothyriales</taxon>
        <taxon>Herpotrichiellaceae</taxon>
        <taxon>Phialophora</taxon>
    </lineage>
</organism>
<sequence length="750" mass="82995">MGLVSTRKQNSSCDPCRRSKRRCAFPDEASGPPASCVNCIHLGHNCTFDFVNSRLSQRRQKAKPSSFHAQRQPIAPAVPRTPCQTVVPLLPDPVPVDPLPSAIQDALVGDLPYPGFLDVDMFMGNIVAEWTDLDRRSFLTSDTPPESQHPRGTPSTAQTNSTLGLWRGSPIHLLNSSVETQRINQSLGDVYNSMMSGIAIRYLDYNCNLFAGPYKYSFDLEQSGTSASIRGEAPPVAMAFTPSWRKTGSEVAHDAHIHAMTPESLASQINKVTMIGVARFLDNFGPLYGNVIDQKARSQNERTLTAVLQAFALQYLPSRQAEGPLAQFYESLDSNGRSSESPSGPGDRGTNSLVVFTSAWFYAHSQLVSSIDNRSFVRLYSVFLFQMTSVPEEATTTQTYEHTPLALLDDALRQMEELQGLVEDYCEHLGRQSIYRFLLQSSLGIIRWYAYLRDTIDSVLRERSCMLADAPLRSKDSLLGGHAAPEWQQPALFDREVPKNCQNAAGDLFRVFRGVVHLRQMLLAGTGPFDMHAIRNGVAMAVGTIDEFCMTYGPWLDQCVISFYLLSEKSKLASAFMLLFWNLSRLLLVEQLHQASGVLPAIERSPMLEKAQLYQRVAVTSLLTIAQRIVDVSALGEFKLINSVQAKMHFISHHANTGLVVLALSKAIEHTIDLHVSATGQNELSLAAFPGVTMNSDWIASMKPLLTCLLTLDSTVSGAITARPALRGLMRQYGDLLMDCWSHEDIEDLP</sequence>
<dbReference type="PROSITE" id="PS00463">
    <property type="entry name" value="ZN2_CY6_FUNGAL_1"/>
    <property type="match status" value="1"/>
</dbReference>
<dbReference type="PANTHER" id="PTHR31668:SF30">
    <property type="entry name" value="ZN(II)2CYS6 TRANSCRIPTION FACTOR (EUROFUNG)"/>
    <property type="match status" value="1"/>
</dbReference>
<dbReference type="GO" id="GO:0008270">
    <property type="term" value="F:zinc ion binding"/>
    <property type="evidence" value="ECO:0007669"/>
    <property type="project" value="InterPro"/>
</dbReference>
<dbReference type="AlphaFoldDB" id="A0A0D2CPI1"/>
<dbReference type="InterPro" id="IPR050797">
    <property type="entry name" value="Carb_Metab_Trans_Reg"/>
</dbReference>
<dbReference type="SUPFAM" id="SSF57701">
    <property type="entry name" value="Zn2/Cys6 DNA-binding domain"/>
    <property type="match status" value="1"/>
</dbReference>
<dbReference type="PANTHER" id="PTHR31668">
    <property type="entry name" value="GLUCOSE TRANSPORT TRANSCRIPTION REGULATOR RGT1-RELATED-RELATED"/>
    <property type="match status" value="1"/>
</dbReference>
<feature type="domain" description="Zn(2)-C6 fungal-type" evidence="6">
    <location>
        <begin position="12"/>
        <end position="48"/>
    </location>
</feature>
<dbReference type="STRING" id="5601.A0A0D2CPI1"/>
<evidence type="ECO:0000256" key="4">
    <source>
        <dbReference type="ARBA" id="ARBA00023242"/>
    </source>
</evidence>
<keyword evidence="1" id="KW-0805">Transcription regulation</keyword>
<dbReference type="GO" id="GO:0000981">
    <property type="term" value="F:DNA-binding transcription factor activity, RNA polymerase II-specific"/>
    <property type="evidence" value="ECO:0007669"/>
    <property type="project" value="InterPro"/>
</dbReference>
<dbReference type="CDD" id="cd00067">
    <property type="entry name" value="GAL4"/>
    <property type="match status" value="1"/>
</dbReference>
<protein>
    <recommendedName>
        <fullName evidence="6">Zn(2)-C6 fungal-type domain-containing protein</fullName>
    </recommendedName>
</protein>
<dbReference type="Gene3D" id="4.10.240.10">
    <property type="entry name" value="Zn(2)-C6 fungal-type DNA-binding domain"/>
    <property type="match status" value="1"/>
</dbReference>
<keyword evidence="3" id="KW-0804">Transcription</keyword>
<evidence type="ECO:0000313" key="8">
    <source>
        <dbReference type="Proteomes" id="UP000054266"/>
    </source>
</evidence>
<evidence type="ECO:0000256" key="5">
    <source>
        <dbReference type="SAM" id="MobiDB-lite"/>
    </source>
</evidence>
<keyword evidence="4" id="KW-0539">Nucleus</keyword>
<reference evidence="7 8" key="1">
    <citation type="submission" date="2015-01" db="EMBL/GenBank/DDBJ databases">
        <title>The Genome Sequence of Capronia semiimmersa CBS27337.</title>
        <authorList>
            <consortium name="The Broad Institute Genomics Platform"/>
            <person name="Cuomo C."/>
            <person name="de Hoog S."/>
            <person name="Gorbushina A."/>
            <person name="Stielow B."/>
            <person name="Teixiera M."/>
            <person name="Abouelleil A."/>
            <person name="Chapman S.B."/>
            <person name="Priest M."/>
            <person name="Young S.K."/>
            <person name="Wortman J."/>
            <person name="Nusbaum C."/>
            <person name="Birren B."/>
        </authorList>
    </citation>
    <scope>NUCLEOTIDE SEQUENCE [LARGE SCALE GENOMIC DNA]</scope>
    <source>
        <strain evidence="7 8">CBS 27337</strain>
    </source>
</reference>
<evidence type="ECO:0000313" key="7">
    <source>
        <dbReference type="EMBL" id="KIW67051.1"/>
    </source>
</evidence>
<name>A0A0D2CPI1_9EURO</name>
<feature type="region of interest" description="Disordered" evidence="5">
    <location>
        <begin position="138"/>
        <end position="161"/>
    </location>
</feature>
<dbReference type="InterPro" id="IPR036864">
    <property type="entry name" value="Zn2-C6_fun-type_DNA-bd_sf"/>
</dbReference>
<evidence type="ECO:0000256" key="2">
    <source>
        <dbReference type="ARBA" id="ARBA00023125"/>
    </source>
</evidence>
<accession>A0A0D2CPI1</accession>
<dbReference type="PROSITE" id="PS50048">
    <property type="entry name" value="ZN2_CY6_FUNGAL_2"/>
    <property type="match status" value="1"/>
</dbReference>
<dbReference type="HOGENOM" id="CLU_012318_0_0_1"/>
<dbReference type="InterPro" id="IPR001138">
    <property type="entry name" value="Zn2Cys6_DnaBD"/>
</dbReference>
<dbReference type="GO" id="GO:0003677">
    <property type="term" value="F:DNA binding"/>
    <property type="evidence" value="ECO:0007669"/>
    <property type="project" value="UniProtKB-KW"/>
</dbReference>